<keyword evidence="2" id="KW-1185">Reference proteome</keyword>
<comment type="caution">
    <text evidence="1">The sequence shown here is derived from an EMBL/GenBank/DDBJ whole genome shotgun (WGS) entry which is preliminary data.</text>
</comment>
<dbReference type="AlphaFoldDB" id="A0A6D2L330"/>
<organism evidence="1 2">
    <name type="scientific">Microthlaspi erraticum</name>
    <dbReference type="NCBI Taxonomy" id="1685480"/>
    <lineage>
        <taxon>Eukaryota</taxon>
        <taxon>Viridiplantae</taxon>
        <taxon>Streptophyta</taxon>
        <taxon>Embryophyta</taxon>
        <taxon>Tracheophyta</taxon>
        <taxon>Spermatophyta</taxon>
        <taxon>Magnoliopsida</taxon>
        <taxon>eudicotyledons</taxon>
        <taxon>Gunneridae</taxon>
        <taxon>Pentapetalae</taxon>
        <taxon>rosids</taxon>
        <taxon>malvids</taxon>
        <taxon>Brassicales</taxon>
        <taxon>Brassicaceae</taxon>
        <taxon>Coluteocarpeae</taxon>
        <taxon>Microthlaspi</taxon>
    </lineage>
</organism>
<name>A0A6D2L330_9BRAS</name>
<evidence type="ECO:0000313" key="1">
    <source>
        <dbReference type="EMBL" id="CAA7061001.1"/>
    </source>
</evidence>
<proteinExistence type="predicted"/>
<accession>A0A6D2L330</accession>
<sequence length="68" mass="7380">MGREEQGRIQCMDAAQVDTLRKKEEAALKTSSSTCSTIQSSSSTRPAKFNSIELGSQMSSYPLGFEMG</sequence>
<dbReference type="Proteomes" id="UP000467841">
    <property type="component" value="Unassembled WGS sequence"/>
</dbReference>
<dbReference type="EMBL" id="CACVBM020001840">
    <property type="protein sequence ID" value="CAA7061001.1"/>
    <property type="molecule type" value="Genomic_DNA"/>
</dbReference>
<protein>
    <submittedName>
        <fullName evidence="1">Uncharacterized protein</fullName>
    </submittedName>
</protein>
<gene>
    <name evidence="1" type="ORF">MERR_LOCUS48237</name>
</gene>
<evidence type="ECO:0000313" key="2">
    <source>
        <dbReference type="Proteomes" id="UP000467841"/>
    </source>
</evidence>
<reference evidence="1" key="1">
    <citation type="submission" date="2020-01" db="EMBL/GenBank/DDBJ databases">
        <authorList>
            <person name="Mishra B."/>
        </authorList>
    </citation>
    <scope>NUCLEOTIDE SEQUENCE [LARGE SCALE GENOMIC DNA]</scope>
</reference>